<keyword evidence="3" id="KW-1003">Cell membrane</keyword>
<dbReference type="PANTHER" id="PTHR23517:SF13">
    <property type="entry name" value="MAJOR FACILITATOR SUPERFAMILY MFS_1"/>
    <property type="match status" value="1"/>
</dbReference>
<evidence type="ECO:0000313" key="10">
    <source>
        <dbReference type="Proteomes" id="UP001524547"/>
    </source>
</evidence>
<dbReference type="PANTHER" id="PTHR23517">
    <property type="entry name" value="RESISTANCE PROTEIN MDTM, PUTATIVE-RELATED-RELATED"/>
    <property type="match status" value="1"/>
</dbReference>
<sequence>MPRFYLPTRLSAAVTPRILSIVMFNLLCYISMGLPLAVIPSLVHHELGYSAVIAGFAVSLQYVATFFSRPSAGRMTDKVGSRPAVLWGLASCALSGVMLLVSGVFANAYLRGGITVTWPSLAALFVSRLLLGFAESWTATGCITWGIAALGPTRTAQVISWNGITSYGGLAIGAPLGLAMSATRGLVPLGVLSIVLCGIGLAMAAARKGLPAPNTGEVAEASPRFARILRMVAPFGSALALGSVGFGAISAFITLLYGQRQWYGTGADTPAVALSAFGVAFVVTRFVFAGQIGRRGGLRVAVLSFAVETLGLLMLWLAPAAALALLGAILAGAGFALVFPALGVEAVAKVGMQHRGSALGAYSVFLDIALGASGPVLGLLAGLAGYGAAFAAAALCAMIGMASCMIMVARTGRGGAEPTPAGR</sequence>
<evidence type="ECO:0000256" key="2">
    <source>
        <dbReference type="ARBA" id="ARBA00022448"/>
    </source>
</evidence>
<keyword evidence="4 7" id="KW-0812">Transmembrane</keyword>
<keyword evidence="5 7" id="KW-1133">Transmembrane helix</keyword>
<feature type="transmembrane region" description="Helical" evidence="7">
    <location>
        <begin position="84"/>
        <end position="109"/>
    </location>
</feature>
<evidence type="ECO:0000259" key="8">
    <source>
        <dbReference type="PROSITE" id="PS50850"/>
    </source>
</evidence>
<feature type="transmembrane region" description="Helical" evidence="7">
    <location>
        <begin position="49"/>
        <end position="72"/>
    </location>
</feature>
<dbReference type="InterPro" id="IPR050171">
    <property type="entry name" value="MFS_Transporters"/>
</dbReference>
<evidence type="ECO:0000256" key="7">
    <source>
        <dbReference type="SAM" id="Phobius"/>
    </source>
</evidence>
<keyword evidence="10" id="KW-1185">Reference proteome</keyword>
<dbReference type="InterPro" id="IPR036259">
    <property type="entry name" value="MFS_trans_sf"/>
</dbReference>
<evidence type="ECO:0000256" key="3">
    <source>
        <dbReference type="ARBA" id="ARBA00022475"/>
    </source>
</evidence>
<evidence type="ECO:0000313" key="9">
    <source>
        <dbReference type="EMBL" id="MCQ8241479.1"/>
    </source>
</evidence>
<organism evidence="9 10">
    <name type="scientific">Rhizosaccharibacter radicis</name>
    <dbReference type="NCBI Taxonomy" id="2782605"/>
    <lineage>
        <taxon>Bacteria</taxon>
        <taxon>Pseudomonadati</taxon>
        <taxon>Pseudomonadota</taxon>
        <taxon>Alphaproteobacteria</taxon>
        <taxon>Acetobacterales</taxon>
        <taxon>Acetobacteraceae</taxon>
        <taxon>Rhizosaccharibacter</taxon>
    </lineage>
</organism>
<feature type="transmembrane region" description="Helical" evidence="7">
    <location>
        <begin position="359"/>
        <end position="380"/>
    </location>
</feature>
<evidence type="ECO:0000256" key="1">
    <source>
        <dbReference type="ARBA" id="ARBA00004651"/>
    </source>
</evidence>
<name>A0ABT1VYS0_9PROT</name>
<feature type="transmembrane region" description="Helical" evidence="7">
    <location>
        <begin position="232"/>
        <end position="257"/>
    </location>
</feature>
<feature type="transmembrane region" description="Helical" evidence="7">
    <location>
        <begin position="269"/>
        <end position="288"/>
    </location>
</feature>
<gene>
    <name evidence="9" type="ORF">NFI88_11595</name>
</gene>
<dbReference type="SUPFAM" id="SSF103473">
    <property type="entry name" value="MFS general substrate transporter"/>
    <property type="match status" value="1"/>
</dbReference>
<dbReference type="Proteomes" id="UP001524547">
    <property type="component" value="Unassembled WGS sequence"/>
</dbReference>
<keyword evidence="2" id="KW-0813">Transport</keyword>
<accession>A0ABT1VYS0</accession>
<comment type="subcellular location">
    <subcellularLocation>
        <location evidence="1">Cell membrane</location>
        <topology evidence="1">Multi-pass membrane protein</topology>
    </subcellularLocation>
</comment>
<feature type="transmembrane region" description="Helical" evidence="7">
    <location>
        <begin position="324"/>
        <end position="347"/>
    </location>
</feature>
<dbReference type="InterPro" id="IPR020846">
    <property type="entry name" value="MFS_dom"/>
</dbReference>
<comment type="caution">
    <text evidence="9">The sequence shown here is derived from an EMBL/GenBank/DDBJ whole genome shotgun (WGS) entry which is preliminary data.</text>
</comment>
<feature type="transmembrane region" description="Helical" evidence="7">
    <location>
        <begin position="158"/>
        <end position="180"/>
    </location>
</feature>
<proteinExistence type="predicted"/>
<feature type="transmembrane region" description="Helical" evidence="7">
    <location>
        <begin position="386"/>
        <end position="409"/>
    </location>
</feature>
<feature type="transmembrane region" description="Helical" evidence="7">
    <location>
        <begin position="129"/>
        <end position="151"/>
    </location>
</feature>
<dbReference type="Gene3D" id="1.20.1250.20">
    <property type="entry name" value="MFS general substrate transporter like domains"/>
    <property type="match status" value="1"/>
</dbReference>
<dbReference type="PROSITE" id="PS50850">
    <property type="entry name" value="MFS"/>
    <property type="match status" value="1"/>
</dbReference>
<keyword evidence="6 7" id="KW-0472">Membrane</keyword>
<evidence type="ECO:0000256" key="5">
    <source>
        <dbReference type="ARBA" id="ARBA00022989"/>
    </source>
</evidence>
<dbReference type="Pfam" id="PF07690">
    <property type="entry name" value="MFS_1"/>
    <property type="match status" value="1"/>
</dbReference>
<dbReference type="EMBL" id="JAMZEJ010000006">
    <property type="protein sequence ID" value="MCQ8241479.1"/>
    <property type="molecule type" value="Genomic_DNA"/>
</dbReference>
<evidence type="ECO:0000256" key="6">
    <source>
        <dbReference type="ARBA" id="ARBA00023136"/>
    </source>
</evidence>
<dbReference type="NCBIfam" id="NF003477">
    <property type="entry name" value="PRK05122.1"/>
    <property type="match status" value="1"/>
</dbReference>
<feature type="transmembrane region" description="Helical" evidence="7">
    <location>
        <begin position="21"/>
        <end position="43"/>
    </location>
</feature>
<dbReference type="RefSeq" id="WP_422920218.1">
    <property type="nucleotide sequence ID" value="NZ_JAMZEJ010000006.1"/>
</dbReference>
<feature type="transmembrane region" description="Helical" evidence="7">
    <location>
        <begin position="186"/>
        <end position="206"/>
    </location>
</feature>
<feature type="domain" description="Major facilitator superfamily (MFS) profile" evidence="8">
    <location>
        <begin position="17"/>
        <end position="412"/>
    </location>
</feature>
<reference evidence="9 10" key="1">
    <citation type="submission" date="2022-06" db="EMBL/GenBank/DDBJ databases">
        <title>Rhizosaccharibacter gen. nov. sp. nov. KSS12, endophytic bacteria isolated from sugarcane.</title>
        <authorList>
            <person name="Pitiwittayakul N."/>
        </authorList>
    </citation>
    <scope>NUCLEOTIDE SEQUENCE [LARGE SCALE GENOMIC DNA]</scope>
    <source>
        <strain evidence="9 10">KSS12</strain>
    </source>
</reference>
<protein>
    <submittedName>
        <fullName evidence="9">MFS transporter</fullName>
    </submittedName>
</protein>
<dbReference type="InterPro" id="IPR011701">
    <property type="entry name" value="MFS"/>
</dbReference>
<evidence type="ECO:0000256" key="4">
    <source>
        <dbReference type="ARBA" id="ARBA00022692"/>
    </source>
</evidence>
<feature type="transmembrane region" description="Helical" evidence="7">
    <location>
        <begin position="300"/>
        <end position="318"/>
    </location>
</feature>